<evidence type="ECO:0000313" key="1">
    <source>
        <dbReference type="EMBL" id="CAA0136352.1"/>
    </source>
</evidence>
<protein>
    <submittedName>
        <fullName evidence="1">Uncharacterized protein</fullName>
    </submittedName>
</protein>
<organism evidence="1 2">
    <name type="scientific">Mycolicibacterium vanbaalenii</name>
    <name type="common">Mycobacterium vanbaalenii</name>
    <dbReference type="NCBI Taxonomy" id="110539"/>
    <lineage>
        <taxon>Bacteria</taxon>
        <taxon>Bacillati</taxon>
        <taxon>Actinomycetota</taxon>
        <taxon>Actinomycetes</taxon>
        <taxon>Mycobacteriales</taxon>
        <taxon>Mycobacteriaceae</taxon>
        <taxon>Mycolicibacterium</taxon>
    </lineage>
</organism>
<gene>
    <name evidence="1" type="ORF">AELLOGFF_06491</name>
</gene>
<keyword evidence="2" id="KW-1185">Reference proteome</keyword>
<dbReference type="EMBL" id="CACSIP010000064">
    <property type="protein sequence ID" value="CAA0136352.1"/>
    <property type="molecule type" value="Genomic_DNA"/>
</dbReference>
<dbReference type="AlphaFoldDB" id="A0A5S9RA73"/>
<sequence>MNASRLQDVLDAHLNEGLGAHTWECSCGVTDQDERDMTHGEHQAAVWRAACTIHSVALRDALSVGSVVVYEDERAVFKSLPRPGVQSPAWIQPGSRYESTADEVPLPALLLWSPDWSE</sequence>
<name>A0A5S9RA73_MYCVN</name>
<accession>A0A5S9RA73</accession>
<proteinExistence type="predicted"/>
<dbReference type="Proteomes" id="UP000430146">
    <property type="component" value="Unassembled WGS sequence"/>
</dbReference>
<evidence type="ECO:0000313" key="2">
    <source>
        <dbReference type="Proteomes" id="UP000430146"/>
    </source>
</evidence>
<dbReference type="RefSeq" id="WP_159235061.1">
    <property type="nucleotide sequence ID" value="NZ_CACSIP010000064.1"/>
</dbReference>
<reference evidence="1 2" key="1">
    <citation type="submission" date="2019-11" db="EMBL/GenBank/DDBJ databases">
        <authorList>
            <person name="Holert J."/>
        </authorList>
    </citation>
    <scope>NUCLEOTIDE SEQUENCE [LARGE SCALE GENOMIC DNA]</scope>
    <source>
        <strain evidence="1">BC8_1</strain>
    </source>
</reference>